<accession>A0A4R1R8A8</accession>
<dbReference type="CDD" id="cd13585">
    <property type="entry name" value="PBP2_TMBP_like"/>
    <property type="match status" value="1"/>
</dbReference>
<reference evidence="5 6" key="1">
    <citation type="submission" date="2019-03" db="EMBL/GenBank/DDBJ databases">
        <title>Genomic Encyclopedia of Type Strains, Phase IV (KMG-IV): sequencing the most valuable type-strain genomes for metagenomic binning, comparative biology and taxonomic classification.</title>
        <authorList>
            <person name="Goeker M."/>
        </authorList>
    </citation>
    <scope>NUCLEOTIDE SEQUENCE [LARGE SCALE GENOMIC DNA]</scope>
    <source>
        <strain evidence="5 6">LX-B</strain>
    </source>
</reference>
<dbReference type="AlphaFoldDB" id="A0A4R1R8A8"/>
<comment type="similarity">
    <text evidence="1">Belongs to the bacterial solute-binding protein 1 family.</text>
</comment>
<dbReference type="PANTHER" id="PTHR43649">
    <property type="entry name" value="ARABINOSE-BINDING PROTEIN-RELATED"/>
    <property type="match status" value="1"/>
</dbReference>
<keyword evidence="3 4" id="KW-0732">Signal</keyword>
<keyword evidence="2" id="KW-0813">Transport</keyword>
<keyword evidence="6" id="KW-1185">Reference proteome</keyword>
<feature type="signal peptide" evidence="4">
    <location>
        <begin position="1"/>
        <end position="26"/>
    </location>
</feature>
<gene>
    <name evidence="5" type="ORF">EDC14_103212</name>
</gene>
<dbReference type="InterPro" id="IPR006061">
    <property type="entry name" value="SBP_1_CS"/>
</dbReference>
<dbReference type="InterPro" id="IPR006059">
    <property type="entry name" value="SBP"/>
</dbReference>
<dbReference type="PANTHER" id="PTHR43649:SF12">
    <property type="entry name" value="DIACETYLCHITOBIOSE BINDING PROTEIN DASA"/>
    <property type="match status" value="1"/>
</dbReference>
<dbReference type="Pfam" id="PF01547">
    <property type="entry name" value="SBP_bac_1"/>
    <property type="match status" value="1"/>
</dbReference>
<dbReference type="Proteomes" id="UP000295008">
    <property type="component" value="Unassembled WGS sequence"/>
</dbReference>
<evidence type="ECO:0000313" key="5">
    <source>
        <dbReference type="EMBL" id="TCL61779.1"/>
    </source>
</evidence>
<evidence type="ECO:0000313" key="6">
    <source>
        <dbReference type="Proteomes" id="UP000295008"/>
    </source>
</evidence>
<evidence type="ECO:0000256" key="1">
    <source>
        <dbReference type="ARBA" id="ARBA00008520"/>
    </source>
</evidence>
<evidence type="ECO:0000256" key="2">
    <source>
        <dbReference type="ARBA" id="ARBA00022448"/>
    </source>
</evidence>
<dbReference type="OrthoDB" id="9782846at2"/>
<sequence>MKKLRFTLILLSLTFCLIGAATAGLAASKPVNLKMVIWGAPKHIDMYNKLLESYKKTHPHIAVEIIIAPYGEFTEKVTSMIASGNPPDITWWSEDSLTYFADKGYFVALDGAVKKWGKDWQMADFYPSTLEGGRWKGKLYAIPFSTPAPVLFYNKKLFDEAKLKYPNENWTWDDFDSALRKLSKGEGANKVYGVENLLDKGTEWQSLLNLIRAYGGNFMNAKRTRCVINSPQSVTALKKYMEWVNGGLSTKPGIAAPFEQGRSAMFLGFMSMNARFDGVKGLDYDITYVPKGPAGRKLRGGSAFLVVMKSTAYQKESLDLLRFLSSEEGIRVQSEYFGPPRRSIGLSKEFLNPATPPANKKVFIDSLQYSSLTEHFPLFVKANLIAQEEFDLMVAGKQPVEETLQKIQTRVNALLAGK</sequence>
<dbReference type="InterPro" id="IPR050490">
    <property type="entry name" value="Bact_solute-bd_prot1"/>
</dbReference>
<name>A0A4R1R8A8_HYDET</name>
<evidence type="ECO:0000256" key="3">
    <source>
        <dbReference type="ARBA" id="ARBA00022729"/>
    </source>
</evidence>
<comment type="caution">
    <text evidence="5">The sequence shown here is derived from an EMBL/GenBank/DDBJ whole genome shotgun (WGS) entry which is preliminary data.</text>
</comment>
<dbReference type="RefSeq" id="WP_132016146.1">
    <property type="nucleotide sequence ID" value="NZ_SLUN01000032.1"/>
</dbReference>
<dbReference type="PROSITE" id="PS01037">
    <property type="entry name" value="SBP_BACTERIAL_1"/>
    <property type="match status" value="1"/>
</dbReference>
<organism evidence="5 6">
    <name type="scientific">Hydrogenispora ethanolica</name>
    <dbReference type="NCBI Taxonomy" id="1082276"/>
    <lineage>
        <taxon>Bacteria</taxon>
        <taxon>Bacillati</taxon>
        <taxon>Bacillota</taxon>
        <taxon>Hydrogenispora</taxon>
    </lineage>
</organism>
<dbReference type="GO" id="GO:0055085">
    <property type="term" value="P:transmembrane transport"/>
    <property type="evidence" value="ECO:0007669"/>
    <property type="project" value="InterPro"/>
</dbReference>
<protein>
    <submittedName>
        <fullName evidence="5">Carbohydrate ABC transporter substrate-binding protein (CUT1 family)</fullName>
    </submittedName>
</protein>
<proteinExistence type="inferred from homology"/>
<dbReference type="SUPFAM" id="SSF53850">
    <property type="entry name" value="Periplasmic binding protein-like II"/>
    <property type="match status" value="1"/>
</dbReference>
<evidence type="ECO:0000256" key="4">
    <source>
        <dbReference type="SAM" id="SignalP"/>
    </source>
</evidence>
<dbReference type="Gene3D" id="3.40.190.10">
    <property type="entry name" value="Periplasmic binding protein-like II"/>
    <property type="match status" value="1"/>
</dbReference>
<dbReference type="EMBL" id="SLUN01000032">
    <property type="protein sequence ID" value="TCL61779.1"/>
    <property type="molecule type" value="Genomic_DNA"/>
</dbReference>
<feature type="chain" id="PRO_5020327312" evidence="4">
    <location>
        <begin position="27"/>
        <end position="418"/>
    </location>
</feature>